<sequence length="204" mass="21363">MDLASLLLFAGVYFAAVATPGPGFALIVARSLAKGLDGLPFFILGFLLGDLTLLVLAATGLAFVAQTFAGAFLVVKYAGAAYLLYLAWKIWRAPAAPLEAAADAVPEGPGRAFLSSYLLTIGNPKVIVFFLSIMPLVVDLHRMGPIAFAEMAAVIVVVLVPVLTTVALLADRARRVFRSSTAVRRMQRGTALTMGGVAVAVAAR</sequence>
<name>A0ACD4NV80_9HYPH</name>
<reference evidence="1" key="1">
    <citation type="submission" date="2022-11" db="EMBL/GenBank/DDBJ databases">
        <title>beta-Carotene-producing bacterium, Jeongeuplla avenae sp. nov., alleviates the salt stress of Arabidopsis seedlings.</title>
        <authorList>
            <person name="Jiang L."/>
            <person name="Lee J."/>
        </authorList>
    </citation>
    <scope>NUCLEOTIDE SEQUENCE</scope>
    <source>
        <strain evidence="1">DY_R2A_6</strain>
    </source>
</reference>
<organism evidence="1 2">
    <name type="scientific">Antarcticirhabdus aurantiaca</name>
    <dbReference type="NCBI Taxonomy" id="2606717"/>
    <lineage>
        <taxon>Bacteria</taxon>
        <taxon>Pseudomonadati</taxon>
        <taxon>Pseudomonadota</taxon>
        <taxon>Alphaproteobacteria</taxon>
        <taxon>Hyphomicrobiales</taxon>
        <taxon>Aurantimonadaceae</taxon>
        <taxon>Antarcticirhabdus</taxon>
    </lineage>
</organism>
<keyword evidence="2" id="KW-1185">Reference proteome</keyword>
<evidence type="ECO:0000313" key="1">
    <source>
        <dbReference type="EMBL" id="WAJ30454.1"/>
    </source>
</evidence>
<dbReference type="Proteomes" id="UP001163223">
    <property type="component" value="Chromosome"/>
</dbReference>
<protein>
    <submittedName>
        <fullName evidence="1">LysE family translocator</fullName>
    </submittedName>
</protein>
<accession>A0ACD4NV80</accession>
<dbReference type="EMBL" id="CP113520">
    <property type="protein sequence ID" value="WAJ30454.1"/>
    <property type="molecule type" value="Genomic_DNA"/>
</dbReference>
<proteinExistence type="predicted"/>
<evidence type="ECO:0000313" key="2">
    <source>
        <dbReference type="Proteomes" id="UP001163223"/>
    </source>
</evidence>
<gene>
    <name evidence="1" type="ORF">OXU80_09730</name>
</gene>